<dbReference type="GeneID" id="85732937"/>
<organism evidence="1 2">
    <name type="scientific">Methanoculleus receptaculi</name>
    <dbReference type="NCBI Taxonomy" id="394967"/>
    <lineage>
        <taxon>Archaea</taxon>
        <taxon>Methanobacteriati</taxon>
        <taxon>Methanobacteriota</taxon>
        <taxon>Stenosarchaea group</taxon>
        <taxon>Methanomicrobia</taxon>
        <taxon>Methanomicrobiales</taxon>
        <taxon>Methanomicrobiaceae</taxon>
        <taxon>Methanoculleus</taxon>
    </lineage>
</organism>
<dbReference type="AlphaFoldDB" id="A0AAX4FTL4"/>
<dbReference type="KEGG" id="mrc:R6Y96_07230"/>
<proteinExistence type="predicted"/>
<keyword evidence="2" id="KW-1185">Reference proteome</keyword>
<dbReference type="RefSeq" id="WP_318620583.1">
    <property type="nucleotide sequence ID" value="NZ_CP137642.1"/>
</dbReference>
<protein>
    <submittedName>
        <fullName evidence="1">Uncharacterized protein</fullName>
    </submittedName>
</protein>
<sequence length="177" mass="19642">MFVEVAKLSDEVVRSGVEDDDAPRDLPGSQIRGKIALQPGEPVPGILFPLGVGHGLEHLFEKACRPLVHVVGRKSPHRREVVAEPADHFAPRLPVAGQLHLDDDRLPVAVDENDIGEPVLKRELPAYRDERGIVPVNEEHRVPGEDLLQFVLLPEGFRLLSQFASFTYSYCGHRISP</sequence>
<evidence type="ECO:0000313" key="2">
    <source>
        <dbReference type="Proteomes" id="UP001305652"/>
    </source>
</evidence>
<gene>
    <name evidence="1" type="ORF">R6Y96_07230</name>
</gene>
<name>A0AAX4FTL4_9EURY</name>
<dbReference type="EMBL" id="CP137642">
    <property type="protein sequence ID" value="WOX57092.1"/>
    <property type="molecule type" value="Genomic_DNA"/>
</dbReference>
<dbReference type="Proteomes" id="UP001305652">
    <property type="component" value="Chromosome"/>
</dbReference>
<reference evidence="1 2" key="1">
    <citation type="submission" date="2023-10" db="EMBL/GenBank/DDBJ databases">
        <title>The complete genome sequence of Methanoculleus receptaculi DSM 18860.</title>
        <authorList>
            <person name="Lai S.-J."/>
            <person name="You Y.-T."/>
            <person name="Chen S.-C."/>
        </authorList>
    </citation>
    <scope>NUCLEOTIDE SEQUENCE [LARGE SCALE GENOMIC DNA]</scope>
    <source>
        <strain evidence="1 2">DSM 18860</strain>
    </source>
</reference>
<accession>A0AAX4FTL4</accession>
<evidence type="ECO:0000313" key="1">
    <source>
        <dbReference type="EMBL" id="WOX57092.1"/>
    </source>
</evidence>